<evidence type="ECO:0000313" key="2">
    <source>
        <dbReference type="EMBL" id="RCW29824.1"/>
    </source>
</evidence>
<feature type="chain" id="PRO_5016603605" description="Lipoprotein" evidence="1">
    <location>
        <begin position="24"/>
        <end position="156"/>
    </location>
</feature>
<dbReference type="RefSeq" id="WP_114437770.1">
    <property type="nucleotide sequence ID" value="NZ_QPIZ01000025.1"/>
</dbReference>
<sequence>MKFLTGLSALCLMVLLLSPGCEGEEACLSNQHAVQARLYSAWSTSDKDSTLENVSLIGIDMSDSIYRKQRLSELFMPLNFESDTSTFVLGVSETLKDTLSIVYSKELDFISRDCGYVFTFDLDTIIHSRSIIDSVSIAYPIVKYGESTANIKLYIY</sequence>
<organism evidence="2 3">
    <name type="scientific">Marinilabilia salmonicolor</name>
    <dbReference type="NCBI Taxonomy" id="989"/>
    <lineage>
        <taxon>Bacteria</taxon>
        <taxon>Pseudomonadati</taxon>
        <taxon>Bacteroidota</taxon>
        <taxon>Bacteroidia</taxon>
        <taxon>Marinilabiliales</taxon>
        <taxon>Marinilabiliaceae</taxon>
        <taxon>Marinilabilia</taxon>
    </lineage>
</organism>
<dbReference type="InterPro" id="IPR045607">
    <property type="entry name" value="DUF6452"/>
</dbReference>
<keyword evidence="1" id="KW-0732">Signal</keyword>
<feature type="signal peptide" evidence="1">
    <location>
        <begin position="1"/>
        <end position="23"/>
    </location>
</feature>
<dbReference type="EMBL" id="QPIZ01000025">
    <property type="protein sequence ID" value="RCW29824.1"/>
    <property type="molecule type" value="Genomic_DNA"/>
</dbReference>
<dbReference type="Proteomes" id="UP000252733">
    <property type="component" value="Unassembled WGS sequence"/>
</dbReference>
<evidence type="ECO:0000256" key="1">
    <source>
        <dbReference type="SAM" id="SignalP"/>
    </source>
</evidence>
<protein>
    <recommendedName>
        <fullName evidence="4">Lipoprotein</fullName>
    </recommendedName>
</protein>
<dbReference type="AlphaFoldDB" id="A0A368UQY1"/>
<accession>A0A368UQY1</accession>
<proteinExistence type="predicted"/>
<evidence type="ECO:0000313" key="3">
    <source>
        <dbReference type="Proteomes" id="UP000252733"/>
    </source>
</evidence>
<name>A0A368UQY1_9BACT</name>
<keyword evidence="3" id="KW-1185">Reference proteome</keyword>
<reference evidence="2 3" key="1">
    <citation type="submission" date="2018-07" db="EMBL/GenBank/DDBJ databases">
        <title>Freshwater and sediment microbial communities from various areas in North America, analyzing microbe dynamics in response to fracking.</title>
        <authorList>
            <person name="Lamendella R."/>
        </authorList>
    </citation>
    <scope>NUCLEOTIDE SEQUENCE [LARGE SCALE GENOMIC DNA]</scope>
    <source>
        <strain evidence="2 3">160A</strain>
    </source>
</reference>
<dbReference type="Pfam" id="PF20050">
    <property type="entry name" value="DUF6452"/>
    <property type="match status" value="1"/>
</dbReference>
<gene>
    <name evidence="2" type="ORF">DFO77_12517</name>
</gene>
<evidence type="ECO:0008006" key="4">
    <source>
        <dbReference type="Google" id="ProtNLM"/>
    </source>
</evidence>
<comment type="caution">
    <text evidence="2">The sequence shown here is derived from an EMBL/GenBank/DDBJ whole genome shotgun (WGS) entry which is preliminary data.</text>
</comment>